<feature type="domain" description="Glycosyl transferase family 1" evidence="1">
    <location>
        <begin position="199"/>
        <end position="364"/>
    </location>
</feature>
<name>A0A6J6PCR1_9ZZZZ</name>
<proteinExistence type="predicted"/>
<protein>
    <submittedName>
        <fullName evidence="2">Unannotated protein</fullName>
    </submittedName>
</protein>
<dbReference type="SUPFAM" id="SSF53756">
    <property type="entry name" value="UDP-Glycosyltransferase/glycogen phosphorylase"/>
    <property type="match status" value="1"/>
</dbReference>
<sequence>MAPAEFSKRKVLLVTNDLGPRAGGIETFILGLLAKLDGSTIVIYTSAQDGSAEFDADLVKKYGLVIIRDRTKILLPTRRVSKQVAAVLKKYGCETVWFGAAAPLGLMAPALRKAGAKRIIGLTHGHEVWWAKVPGFNLAMRRIGNSSDVLTYLGEFTKSAISKSVGNRVELVQIAPGISTEFFSPGAKSQTLLDKYDLGNSPTLVCVGRLVHRKGQDKLILAMPEILRAIPDAQLLIVGSGPRLAYLQKTIAKLNLGKSVKLTGRVAYSELPDHILLGDAFVMPSRSRLFGLEVEGLGIVYLEASSCGLPVIAGNSGGAPDAVEVGKTGLVVNGNNIGEIAKACIKLLSDPKLAKELGATGRNWAMTNWNWDLWGARFSELLKGN</sequence>
<dbReference type="Gene3D" id="3.40.50.2000">
    <property type="entry name" value="Glycogen Phosphorylase B"/>
    <property type="match status" value="2"/>
</dbReference>
<gene>
    <name evidence="2" type="ORF">UFOPK2598_00239</name>
</gene>
<dbReference type="EMBL" id="CAEZXV010000011">
    <property type="protein sequence ID" value="CAB4694513.1"/>
    <property type="molecule type" value="Genomic_DNA"/>
</dbReference>
<dbReference type="GO" id="GO:0016758">
    <property type="term" value="F:hexosyltransferase activity"/>
    <property type="evidence" value="ECO:0007669"/>
    <property type="project" value="TreeGrafter"/>
</dbReference>
<evidence type="ECO:0000259" key="1">
    <source>
        <dbReference type="Pfam" id="PF00534"/>
    </source>
</evidence>
<organism evidence="2">
    <name type="scientific">freshwater metagenome</name>
    <dbReference type="NCBI Taxonomy" id="449393"/>
    <lineage>
        <taxon>unclassified sequences</taxon>
        <taxon>metagenomes</taxon>
        <taxon>ecological metagenomes</taxon>
    </lineage>
</organism>
<dbReference type="InterPro" id="IPR050194">
    <property type="entry name" value="Glycosyltransferase_grp1"/>
</dbReference>
<dbReference type="PANTHER" id="PTHR45947:SF3">
    <property type="entry name" value="SULFOQUINOVOSYL TRANSFERASE SQD2"/>
    <property type="match status" value="1"/>
</dbReference>
<dbReference type="CDD" id="cd03801">
    <property type="entry name" value="GT4_PimA-like"/>
    <property type="match status" value="1"/>
</dbReference>
<dbReference type="Pfam" id="PF00534">
    <property type="entry name" value="Glycos_transf_1"/>
    <property type="match status" value="1"/>
</dbReference>
<dbReference type="PANTHER" id="PTHR45947">
    <property type="entry name" value="SULFOQUINOVOSYL TRANSFERASE SQD2"/>
    <property type="match status" value="1"/>
</dbReference>
<accession>A0A6J6PCR1</accession>
<dbReference type="InterPro" id="IPR001296">
    <property type="entry name" value="Glyco_trans_1"/>
</dbReference>
<dbReference type="AlphaFoldDB" id="A0A6J6PCR1"/>
<reference evidence="2" key="1">
    <citation type="submission" date="2020-05" db="EMBL/GenBank/DDBJ databases">
        <authorList>
            <person name="Chiriac C."/>
            <person name="Salcher M."/>
            <person name="Ghai R."/>
            <person name="Kavagutti S V."/>
        </authorList>
    </citation>
    <scope>NUCLEOTIDE SEQUENCE</scope>
</reference>
<evidence type="ECO:0000313" key="2">
    <source>
        <dbReference type="EMBL" id="CAB4694513.1"/>
    </source>
</evidence>